<dbReference type="Pfam" id="PF19564">
    <property type="entry name" value="DUF6086"/>
    <property type="match status" value="1"/>
</dbReference>
<evidence type="ECO:0000313" key="1">
    <source>
        <dbReference type="EMBL" id="CAH18546.1"/>
    </source>
</evidence>
<dbReference type="AlphaFoldDB" id="Q2MF26"/>
<sequence length="119" mass="13111">MGYVFEVEGETVWSPSLDIGHLFMDIANRLSEDLKQSHGMSLMASDFIDIDRDAFAAFVRSMLNSSVMTNLTYYVLSRGFLATCLAMLERAGSPVAPQNSEQQDLVAFGKALLGHMPTN</sequence>
<dbReference type="RefSeq" id="WP_253672084.1">
    <property type="nucleotide sequence ID" value="NZ_JAMTCP010000038.1"/>
</dbReference>
<dbReference type="InterPro" id="IPR045732">
    <property type="entry name" value="DUF6086"/>
</dbReference>
<evidence type="ECO:0000313" key="2">
    <source>
        <dbReference type="EMBL" id="MCP2261246.1"/>
    </source>
</evidence>
<keyword evidence="3" id="KW-1185">Reference proteome</keyword>
<keyword evidence="1" id="KW-0378">Hydrolase</keyword>
<protein>
    <submittedName>
        <fullName evidence="1">Uncharacterized protein</fullName>
    </submittedName>
</protein>
<proteinExistence type="predicted"/>
<dbReference type="EMBL" id="AJ810851">
    <property type="protein sequence ID" value="CAH18546.1"/>
    <property type="molecule type" value="Genomic_DNA"/>
</dbReference>
<dbReference type="GO" id="GO:0004386">
    <property type="term" value="F:helicase activity"/>
    <property type="evidence" value="ECO:0007669"/>
    <property type="project" value="UniProtKB-KW"/>
</dbReference>
<accession>Q2MF26</accession>
<keyword evidence="1" id="KW-0067">ATP-binding</keyword>
<name>Q2MF26_STRSD</name>
<dbReference type="Proteomes" id="UP001205311">
    <property type="component" value="Unassembled WGS sequence"/>
</dbReference>
<keyword evidence="1" id="KW-0347">Helicase</keyword>
<reference evidence="2 3" key="2">
    <citation type="submission" date="2022-06" db="EMBL/GenBank/DDBJ databases">
        <title>Genomic Encyclopedia of Archaeal and Bacterial Type Strains, Phase II (KMG-II): from individual species to whole genera.</title>
        <authorList>
            <person name="Goeker M."/>
        </authorList>
    </citation>
    <scope>NUCLEOTIDE SEQUENCE [LARGE SCALE GENOMIC DNA]</scope>
    <source>
        <strain evidence="2 3">DSM 40477</strain>
    </source>
</reference>
<organism evidence="1">
    <name type="scientific">Streptoalloteichus tenebrarius (strain ATCC 17920 / DSM 40477 / JCM 4838 / CBS 697.72 / NBRC 16177 / NCIMB 11028 / NRRL B-12390 / A12253. 1 / ISP 5477)</name>
    <name type="common">Streptomyces tenebrarius</name>
    <dbReference type="NCBI Taxonomy" id="1933"/>
    <lineage>
        <taxon>Bacteria</taxon>
        <taxon>Bacillati</taxon>
        <taxon>Actinomycetota</taxon>
        <taxon>Actinomycetes</taxon>
        <taxon>Pseudonocardiales</taxon>
        <taxon>Pseudonocardiaceae</taxon>
        <taxon>Streptoalloteichus</taxon>
    </lineage>
</organism>
<reference evidence="1" key="1">
    <citation type="submission" date="2004-08" db="EMBL/GenBank/DDBJ databases">
        <title>Comparison of the gene clusters for the biosynthesis of the aminoglycoside antibiotics tobramycin-apramycin (Streptomyces tenebrarius DSM 40477), and hygromycin B (Streptomyces hygroscopicus subsp. hygroscopicus DSM 40578).</title>
        <authorList>
            <person name="Aboshanab K."/>
            <person name="Schmidt-Beissner H."/>
            <person name="Wehmeier U."/>
            <person name="Welzel K."/>
            <person name="Vente A."/>
            <person name="Piepersberg W."/>
        </authorList>
    </citation>
    <scope>NUCLEOTIDE SEQUENCE</scope>
    <source>
        <strain evidence="1">Type strain: DSM 40477</strain>
    </source>
</reference>
<evidence type="ECO:0000313" key="3">
    <source>
        <dbReference type="Proteomes" id="UP001205311"/>
    </source>
</evidence>
<gene>
    <name evidence="2" type="ORF">LX15_004967</name>
</gene>
<dbReference type="EMBL" id="JAMTCP010000038">
    <property type="protein sequence ID" value="MCP2261246.1"/>
    <property type="molecule type" value="Genomic_DNA"/>
</dbReference>
<keyword evidence="1" id="KW-0547">Nucleotide-binding</keyword>